<protein>
    <submittedName>
        <fullName evidence="2">Uncharacterized protein</fullName>
    </submittedName>
</protein>
<dbReference type="Proteomes" id="UP000823775">
    <property type="component" value="Unassembled WGS sequence"/>
</dbReference>
<evidence type="ECO:0000313" key="3">
    <source>
        <dbReference type="Proteomes" id="UP000823775"/>
    </source>
</evidence>
<keyword evidence="3" id="KW-1185">Reference proteome</keyword>
<organism evidence="2 3">
    <name type="scientific">Datura stramonium</name>
    <name type="common">Jimsonweed</name>
    <name type="synonym">Common thornapple</name>
    <dbReference type="NCBI Taxonomy" id="4076"/>
    <lineage>
        <taxon>Eukaryota</taxon>
        <taxon>Viridiplantae</taxon>
        <taxon>Streptophyta</taxon>
        <taxon>Embryophyta</taxon>
        <taxon>Tracheophyta</taxon>
        <taxon>Spermatophyta</taxon>
        <taxon>Magnoliopsida</taxon>
        <taxon>eudicotyledons</taxon>
        <taxon>Gunneridae</taxon>
        <taxon>Pentapetalae</taxon>
        <taxon>asterids</taxon>
        <taxon>lamiids</taxon>
        <taxon>Solanales</taxon>
        <taxon>Solanaceae</taxon>
        <taxon>Solanoideae</taxon>
        <taxon>Datureae</taxon>
        <taxon>Datura</taxon>
    </lineage>
</organism>
<reference evidence="2 3" key="1">
    <citation type="journal article" date="2021" name="BMC Genomics">
        <title>Datura genome reveals duplications of psychoactive alkaloid biosynthetic genes and high mutation rate following tissue culture.</title>
        <authorList>
            <person name="Rajewski A."/>
            <person name="Carter-House D."/>
            <person name="Stajich J."/>
            <person name="Litt A."/>
        </authorList>
    </citation>
    <scope>NUCLEOTIDE SEQUENCE [LARGE SCALE GENOMIC DNA]</scope>
    <source>
        <strain evidence="2">AR-01</strain>
    </source>
</reference>
<sequence>MDISSTELQDWELLHPNSASDSELHLNSTKNQDTFVEIGHEAEGLIQTNYFSIDSQTTPFAAYGSEKGYEESDNSSWVDPEMAPMFPRKNSGEFSESSDDPQFEEFEGANDVDVLKNPKVQVGFGGIDNMGSENEVKFGELEGVNEVDAVEYSKLQLGFGGIKEMGSEGKTEVGAPQNSKMEVEFGEIDDIDSENGKNLEEFWSDFGGVVLGGVKFGDVEETCVEEKEENKMVEAEKRDEIVGVEVSTEGEQKRSVVWWKVPLELLKYCVFRVRPMWAFSVAAAVMGFVILGRRLYKMKKKTKGLELKVTVDDKVSVRSYQYPCVSDILFSSV</sequence>
<evidence type="ECO:0000256" key="1">
    <source>
        <dbReference type="SAM" id="Phobius"/>
    </source>
</evidence>
<dbReference type="EMBL" id="JACEIK010003343">
    <property type="protein sequence ID" value="MCD9641381.1"/>
    <property type="molecule type" value="Genomic_DNA"/>
</dbReference>
<name>A0ABS8V2R2_DATST</name>
<dbReference type="PANTHER" id="PTHR33646:SF6">
    <property type="entry name" value="TRANSMEMBRANE PROTEIN"/>
    <property type="match status" value="1"/>
</dbReference>
<evidence type="ECO:0000313" key="2">
    <source>
        <dbReference type="EMBL" id="MCD9641381.1"/>
    </source>
</evidence>
<gene>
    <name evidence="2" type="ORF">HAX54_027547</name>
</gene>
<keyword evidence="1" id="KW-0472">Membrane</keyword>
<keyword evidence="1" id="KW-0812">Transmembrane</keyword>
<dbReference type="InterPro" id="IPR045883">
    <property type="entry name" value="At4g13530-like"/>
</dbReference>
<dbReference type="PANTHER" id="PTHR33646">
    <property type="entry name" value="GB|AAF00631.1"/>
    <property type="match status" value="1"/>
</dbReference>
<comment type="caution">
    <text evidence="2">The sequence shown here is derived from an EMBL/GenBank/DDBJ whole genome shotgun (WGS) entry which is preliminary data.</text>
</comment>
<accession>A0ABS8V2R2</accession>
<keyword evidence="1" id="KW-1133">Transmembrane helix</keyword>
<proteinExistence type="predicted"/>
<feature type="transmembrane region" description="Helical" evidence="1">
    <location>
        <begin position="276"/>
        <end position="296"/>
    </location>
</feature>